<dbReference type="Proteomes" id="UP000530660">
    <property type="component" value="Unassembled WGS sequence"/>
</dbReference>
<keyword evidence="2" id="KW-0805">Transcription regulation</keyword>
<dbReference type="GO" id="GO:0016251">
    <property type="term" value="F:RNA polymerase II general transcription initiation factor activity"/>
    <property type="evidence" value="ECO:0007669"/>
    <property type="project" value="TreeGrafter"/>
</dbReference>
<keyword evidence="7" id="KW-1185">Reference proteome</keyword>
<dbReference type="CDD" id="cd07982">
    <property type="entry name" value="HFD_TAF10"/>
    <property type="match status" value="1"/>
</dbReference>
<comment type="subcellular location">
    <subcellularLocation>
        <location evidence="1">Nucleus</location>
    </subcellularLocation>
</comment>
<dbReference type="GO" id="GO:0003743">
    <property type="term" value="F:translation initiation factor activity"/>
    <property type="evidence" value="ECO:0007669"/>
    <property type="project" value="UniProtKB-KW"/>
</dbReference>
<dbReference type="GO" id="GO:0000124">
    <property type="term" value="C:SAGA complex"/>
    <property type="evidence" value="ECO:0007669"/>
    <property type="project" value="TreeGrafter"/>
</dbReference>
<dbReference type="Pfam" id="PF03540">
    <property type="entry name" value="TAF10"/>
    <property type="match status" value="1"/>
</dbReference>
<evidence type="ECO:0000256" key="2">
    <source>
        <dbReference type="ARBA" id="ARBA00023015"/>
    </source>
</evidence>
<gene>
    <name evidence="6" type="primary">TAF10</name>
    <name evidence="6" type="ORF">F1559_002988</name>
</gene>
<dbReference type="AlphaFoldDB" id="A0A7J7IIC0"/>
<proteinExistence type="inferred from homology"/>
<dbReference type="EMBL" id="VWRR01000010">
    <property type="protein sequence ID" value="KAF6002480.1"/>
    <property type="molecule type" value="Genomic_DNA"/>
</dbReference>
<sequence length="134" mass="14491">MADGGKPIDAADLEDFIASLEDYQTAIPDQLVQHFLNKTGFQTDDVRVIRLVALAAQKFIADVAHEALTQRRIHRESQSKGSQAIDEEKLVLTTEDLKWALQEFGIRLSRAEYFADQAGATGTGGTAGGGNSGN</sequence>
<dbReference type="OrthoDB" id="154356at2759"/>
<dbReference type="GO" id="GO:1990841">
    <property type="term" value="F:promoter-specific chromatin binding"/>
    <property type="evidence" value="ECO:0007669"/>
    <property type="project" value="TreeGrafter"/>
</dbReference>
<dbReference type="PANTHER" id="PTHR21242:SF0">
    <property type="entry name" value="TRANSCRIPTION INITIATION FACTOR TFIID SUBUNIT 10"/>
    <property type="match status" value="1"/>
</dbReference>
<protein>
    <submittedName>
        <fullName evidence="6">Transcription initiation factor TFIID subunit 10</fullName>
    </submittedName>
</protein>
<keyword evidence="6" id="KW-0396">Initiation factor</keyword>
<dbReference type="InterPro" id="IPR003923">
    <property type="entry name" value="TAF10"/>
</dbReference>
<evidence type="ECO:0000313" key="6">
    <source>
        <dbReference type="EMBL" id="KAF6002480.1"/>
    </source>
</evidence>
<organism evidence="6 7">
    <name type="scientific">Cyanidiococcus yangmingshanensis</name>
    <dbReference type="NCBI Taxonomy" id="2690220"/>
    <lineage>
        <taxon>Eukaryota</taxon>
        <taxon>Rhodophyta</taxon>
        <taxon>Bangiophyceae</taxon>
        <taxon>Cyanidiales</taxon>
        <taxon>Cyanidiaceae</taxon>
        <taxon>Cyanidiococcus</taxon>
    </lineage>
</organism>
<keyword evidence="6" id="KW-0648">Protein biosynthesis</keyword>
<evidence type="ECO:0000256" key="1">
    <source>
        <dbReference type="ARBA" id="ARBA00004123"/>
    </source>
</evidence>
<accession>A0A7J7IIC0</accession>
<comment type="caution">
    <text evidence="6">The sequence shown here is derived from an EMBL/GenBank/DDBJ whole genome shotgun (WGS) entry which is preliminary data.</text>
</comment>
<evidence type="ECO:0000313" key="7">
    <source>
        <dbReference type="Proteomes" id="UP000530660"/>
    </source>
</evidence>
<dbReference type="GO" id="GO:0006367">
    <property type="term" value="P:transcription initiation at RNA polymerase II promoter"/>
    <property type="evidence" value="ECO:0007669"/>
    <property type="project" value="TreeGrafter"/>
</dbReference>
<comment type="similarity">
    <text evidence="5">Belongs to the TAF10 family.</text>
</comment>
<evidence type="ECO:0000256" key="3">
    <source>
        <dbReference type="ARBA" id="ARBA00023163"/>
    </source>
</evidence>
<dbReference type="GO" id="GO:0005669">
    <property type="term" value="C:transcription factor TFIID complex"/>
    <property type="evidence" value="ECO:0007669"/>
    <property type="project" value="TreeGrafter"/>
</dbReference>
<evidence type="ECO:0000256" key="5">
    <source>
        <dbReference type="ARBA" id="ARBA00025730"/>
    </source>
</evidence>
<name>A0A7J7IIC0_9RHOD</name>
<dbReference type="PANTHER" id="PTHR21242">
    <property type="entry name" value="TRANSCRIPTION INITIATION FACTOR TFIID SUBUNIT 10"/>
    <property type="match status" value="1"/>
</dbReference>
<dbReference type="PRINTS" id="PR01443">
    <property type="entry name" value="TFIID30KDSUB"/>
</dbReference>
<reference evidence="6 7" key="1">
    <citation type="journal article" date="2020" name="J. Phycol.">
        <title>Comparative genome analysis reveals Cyanidiococcus gen. nov., a new extremophilic red algal genus sister to Cyanidioschyzon (Cyanidioschyzonaceae, Rhodophyta).</title>
        <authorList>
            <person name="Liu S.-L."/>
            <person name="Chiang Y.-R."/>
            <person name="Yoon H.S."/>
            <person name="Fu H.-Y."/>
        </authorList>
    </citation>
    <scope>NUCLEOTIDE SEQUENCE [LARGE SCALE GENOMIC DNA]</scope>
    <source>
        <strain evidence="6 7">THAL066</strain>
    </source>
</reference>
<keyword evidence="4" id="KW-0539">Nucleus</keyword>
<keyword evidence="3" id="KW-0804">Transcription</keyword>
<evidence type="ECO:0000256" key="4">
    <source>
        <dbReference type="ARBA" id="ARBA00023242"/>
    </source>
</evidence>